<reference evidence="10" key="1">
    <citation type="submission" date="2022-08" db="UniProtKB">
        <authorList>
            <consortium name="EnsemblMetazoa"/>
        </authorList>
    </citation>
    <scope>IDENTIFICATION</scope>
    <source>
        <strain evidence="10">Israel</strain>
    </source>
</reference>
<dbReference type="PROSITE" id="PS51378">
    <property type="entry name" value="INVERT_DEFENSINS"/>
    <property type="match status" value="1"/>
</dbReference>
<keyword evidence="2" id="KW-0964">Secreted</keyword>
<dbReference type="InterPro" id="IPR001542">
    <property type="entry name" value="Defensin_invertebrate/fungal"/>
</dbReference>
<dbReference type="PANTHER" id="PTHR13645">
    <property type="entry name" value="DEFENSIN"/>
    <property type="match status" value="1"/>
</dbReference>
<dbReference type="GO" id="GO:0050830">
    <property type="term" value="P:defense response to Gram-positive bacterium"/>
    <property type="evidence" value="ECO:0007669"/>
    <property type="project" value="UniProtKB-ARBA"/>
</dbReference>
<keyword evidence="6" id="KW-0211">Defensin</keyword>
<evidence type="ECO:0000256" key="7">
    <source>
        <dbReference type="ARBA" id="ARBA00023022"/>
    </source>
</evidence>
<protein>
    <recommendedName>
        <fullName evidence="9">Invertebrate defensins family profile domain-containing protein</fullName>
    </recommendedName>
</protein>
<proteinExistence type="predicted"/>
<keyword evidence="4" id="KW-0399">Innate immunity</keyword>
<dbReference type="FunFam" id="3.30.30.10:FF:000005">
    <property type="entry name" value="Defensin"/>
    <property type="match status" value="1"/>
</dbReference>
<keyword evidence="11" id="KW-1185">Reference proteome</keyword>
<dbReference type="Proteomes" id="UP000092462">
    <property type="component" value="Unassembled WGS sequence"/>
</dbReference>
<dbReference type="Pfam" id="PF01097">
    <property type="entry name" value="Defensin_2"/>
    <property type="match status" value="1"/>
</dbReference>
<dbReference type="SUPFAM" id="SSF57095">
    <property type="entry name" value="Scorpion toxin-like"/>
    <property type="match status" value="2"/>
</dbReference>
<accession>A0A1B0DQ60</accession>
<dbReference type="GO" id="GO:0005615">
    <property type="term" value="C:extracellular space"/>
    <property type="evidence" value="ECO:0007669"/>
    <property type="project" value="TreeGrafter"/>
</dbReference>
<evidence type="ECO:0000256" key="1">
    <source>
        <dbReference type="ARBA" id="ARBA00004613"/>
    </source>
</evidence>
<evidence type="ECO:0000256" key="3">
    <source>
        <dbReference type="ARBA" id="ARBA00022529"/>
    </source>
</evidence>
<keyword evidence="3" id="KW-0929">Antimicrobial</keyword>
<keyword evidence="5" id="KW-0391">Immunity</keyword>
<keyword evidence="7" id="KW-0044">Antibiotic</keyword>
<evidence type="ECO:0000259" key="9">
    <source>
        <dbReference type="PROSITE" id="PS51378"/>
    </source>
</evidence>
<evidence type="ECO:0000256" key="6">
    <source>
        <dbReference type="ARBA" id="ARBA00022940"/>
    </source>
</evidence>
<evidence type="ECO:0000256" key="8">
    <source>
        <dbReference type="ARBA" id="ARBA00023157"/>
    </source>
</evidence>
<dbReference type="EMBL" id="AJVK01018898">
    <property type="status" value="NOT_ANNOTATED_CDS"/>
    <property type="molecule type" value="Genomic_DNA"/>
</dbReference>
<dbReference type="VEuPathDB" id="VectorBase:PPAI010650"/>
<dbReference type="Gene3D" id="3.30.30.10">
    <property type="entry name" value="Knottin, scorpion toxin-like"/>
    <property type="match status" value="2"/>
</dbReference>
<comment type="subcellular location">
    <subcellularLocation>
        <location evidence="1">Secreted</location>
    </subcellularLocation>
</comment>
<evidence type="ECO:0000256" key="5">
    <source>
        <dbReference type="ARBA" id="ARBA00022859"/>
    </source>
</evidence>
<evidence type="ECO:0000313" key="11">
    <source>
        <dbReference type="Proteomes" id="UP000092462"/>
    </source>
</evidence>
<organism evidence="10 11">
    <name type="scientific">Phlebotomus papatasi</name>
    <name type="common">Sandfly</name>
    <dbReference type="NCBI Taxonomy" id="29031"/>
    <lineage>
        <taxon>Eukaryota</taxon>
        <taxon>Metazoa</taxon>
        <taxon>Ecdysozoa</taxon>
        <taxon>Arthropoda</taxon>
        <taxon>Hexapoda</taxon>
        <taxon>Insecta</taxon>
        <taxon>Pterygota</taxon>
        <taxon>Neoptera</taxon>
        <taxon>Endopterygota</taxon>
        <taxon>Diptera</taxon>
        <taxon>Nematocera</taxon>
        <taxon>Psychodoidea</taxon>
        <taxon>Psychodidae</taxon>
        <taxon>Phlebotomus</taxon>
        <taxon>Phlebotomus</taxon>
    </lineage>
</organism>
<dbReference type="GO" id="GO:0045087">
    <property type="term" value="P:innate immune response"/>
    <property type="evidence" value="ECO:0007669"/>
    <property type="project" value="UniProtKB-KW"/>
</dbReference>
<dbReference type="PANTHER" id="PTHR13645:SF0">
    <property type="entry name" value="DEFENSIN"/>
    <property type="match status" value="1"/>
</dbReference>
<feature type="domain" description="Invertebrate defensins family profile" evidence="9">
    <location>
        <begin position="131"/>
        <end position="171"/>
    </location>
</feature>
<dbReference type="GO" id="GO:0006959">
    <property type="term" value="P:humoral immune response"/>
    <property type="evidence" value="ECO:0007669"/>
    <property type="project" value="TreeGrafter"/>
</dbReference>
<dbReference type="VEuPathDB" id="VectorBase:PPAPM1_001898"/>
<dbReference type="EMBL" id="AJVK01018897">
    <property type="status" value="NOT_ANNOTATED_CDS"/>
    <property type="molecule type" value="Genomic_DNA"/>
</dbReference>
<dbReference type="CDD" id="cd21806">
    <property type="entry name" value="DEFL_defensin-like"/>
    <property type="match status" value="1"/>
</dbReference>
<dbReference type="AlphaFoldDB" id="A0A1B0DQ60"/>
<dbReference type="EMBL" id="AJVK01018899">
    <property type="status" value="NOT_ANNOTATED_CDS"/>
    <property type="molecule type" value="Genomic_DNA"/>
</dbReference>
<keyword evidence="8" id="KW-1015">Disulfide bond</keyword>
<dbReference type="EnsemblMetazoa" id="PPAI010650-RA">
    <property type="protein sequence ID" value="PPAI010650-PA"/>
    <property type="gene ID" value="PPAI010650"/>
</dbReference>
<dbReference type="SMR" id="A0A1B0DQ60"/>
<name>A0A1B0DQ60_PHLPP</name>
<sequence length="171" mass="18716">MRTFLVVVALVVVVGVSSAYPSNPVEVEVEDFDDQVPDLQTFQDTFYEEPQIHSRQKRATCDLLSAFGVGHAACAAHCIVFALVVVVGVISAYPSNPVEVEVEDFDDQVPDLQTFQDTFYEEPQIHSRQKRATCDLLSAFGVGHAACAAHCIGHGYRGGYCNSKAVCTCRR</sequence>
<evidence type="ECO:0000256" key="4">
    <source>
        <dbReference type="ARBA" id="ARBA00022588"/>
    </source>
</evidence>
<dbReference type="InterPro" id="IPR036574">
    <property type="entry name" value="Scorpion_toxin-like_sf"/>
</dbReference>
<evidence type="ECO:0000256" key="2">
    <source>
        <dbReference type="ARBA" id="ARBA00022525"/>
    </source>
</evidence>
<evidence type="ECO:0000313" key="10">
    <source>
        <dbReference type="EnsemblMetazoa" id="PPAI010650-PA"/>
    </source>
</evidence>